<feature type="domain" description="BTB" evidence="1">
    <location>
        <begin position="97"/>
        <end position="159"/>
    </location>
</feature>
<dbReference type="RefSeq" id="XP_008085078.1">
    <property type="nucleotide sequence ID" value="XM_008086887.1"/>
</dbReference>
<dbReference type="InterPro" id="IPR000210">
    <property type="entry name" value="BTB/POZ_dom"/>
</dbReference>
<reference evidence="2 3" key="1">
    <citation type="journal article" date="2013" name="BMC Genomics">
        <title>Genomics-driven discovery of the pneumocandin biosynthetic gene cluster in the fungus Glarea lozoyensis.</title>
        <authorList>
            <person name="Chen L."/>
            <person name="Yue Q."/>
            <person name="Zhang X."/>
            <person name="Xiang M."/>
            <person name="Wang C."/>
            <person name="Li S."/>
            <person name="Che Y."/>
            <person name="Ortiz-Lopez F.J."/>
            <person name="Bills G.F."/>
            <person name="Liu X."/>
            <person name="An Z."/>
        </authorList>
    </citation>
    <scope>NUCLEOTIDE SEQUENCE [LARGE SCALE GENOMIC DNA]</scope>
    <source>
        <strain evidence="3">ATCC 20868 / MF5171</strain>
    </source>
</reference>
<dbReference type="OrthoDB" id="194443at2759"/>
<dbReference type="GeneID" id="19463565"/>
<name>S3CRK3_GLAL2</name>
<organism evidence="2 3">
    <name type="scientific">Glarea lozoyensis (strain ATCC 20868 / MF5171)</name>
    <dbReference type="NCBI Taxonomy" id="1116229"/>
    <lineage>
        <taxon>Eukaryota</taxon>
        <taxon>Fungi</taxon>
        <taxon>Dikarya</taxon>
        <taxon>Ascomycota</taxon>
        <taxon>Pezizomycotina</taxon>
        <taxon>Leotiomycetes</taxon>
        <taxon>Helotiales</taxon>
        <taxon>Helotiaceae</taxon>
        <taxon>Glarea</taxon>
    </lineage>
</organism>
<proteinExistence type="predicted"/>
<evidence type="ECO:0000313" key="3">
    <source>
        <dbReference type="Proteomes" id="UP000016922"/>
    </source>
</evidence>
<gene>
    <name evidence="2" type="ORF">GLAREA_04510</name>
</gene>
<evidence type="ECO:0000313" key="2">
    <source>
        <dbReference type="EMBL" id="EPE27719.1"/>
    </source>
</evidence>
<sequence length="353" mass="39790">MFSQKDDKKKVNESVNVVDEKVAVKTPQPVVNLTAEQRFTTTLLPQYLSRPVTIRIVARLTEHLDQGVDACGNVKPPAIFEALDYEGKVHPELPVDFAVPSTLLKEHSEYFRSLLKSDDLQDGLVHAPIEIAIIPGTLSRKSVETMLTYLFRGSIAFAFQGTERYVSSLLELAKLAEHWGIRGCGDMFGKSIDDIITDTIHRAIMVGHKPRQLMPVLGSIYGDYLNQKVPNTQYLTPEHLDTVFSLKSHPKVRELFILAAVESHICRYMSDPYRAKILSFPNVKSSLDEHAHKVLTSSLRIELVQPKIPEGCLSVADVPSGDLLFLDPYSKKLVKWKMVDKYKSSYQKLPSDW</sequence>
<keyword evidence="3" id="KW-1185">Reference proteome</keyword>
<dbReference type="HOGENOM" id="CLU_785386_0_0_1"/>
<dbReference type="AlphaFoldDB" id="S3CRK3"/>
<dbReference type="EMBL" id="KE145369">
    <property type="protein sequence ID" value="EPE27719.1"/>
    <property type="molecule type" value="Genomic_DNA"/>
</dbReference>
<dbReference type="PROSITE" id="PS50097">
    <property type="entry name" value="BTB"/>
    <property type="match status" value="1"/>
</dbReference>
<dbReference type="Proteomes" id="UP000016922">
    <property type="component" value="Unassembled WGS sequence"/>
</dbReference>
<protein>
    <recommendedName>
        <fullName evidence="1">BTB domain-containing protein</fullName>
    </recommendedName>
</protein>
<evidence type="ECO:0000259" key="1">
    <source>
        <dbReference type="PROSITE" id="PS50097"/>
    </source>
</evidence>
<accession>S3CRK3</accession>
<dbReference type="KEGG" id="glz:GLAREA_04510"/>